<dbReference type="STRING" id="945553.A0A0D2M0R4"/>
<keyword evidence="2" id="KW-1185">Reference proteome</keyword>
<dbReference type="AlphaFoldDB" id="A0A0D2M0R4"/>
<reference evidence="2" key="1">
    <citation type="submission" date="2014-04" db="EMBL/GenBank/DDBJ databases">
        <title>Evolutionary Origins and Diversification of the Mycorrhizal Mutualists.</title>
        <authorList>
            <consortium name="DOE Joint Genome Institute"/>
            <consortium name="Mycorrhizal Genomics Consortium"/>
            <person name="Kohler A."/>
            <person name="Kuo A."/>
            <person name="Nagy L.G."/>
            <person name="Floudas D."/>
            <person name="Copeland A."/>
            <person name="Barry K.W."/>
            <person name="Cichocki N."/>
            <person name="Veneault-Fourrey C."/>
            <person name="LaButti K."/>
            <person name="Lindquist E.A."/>
            <person name="Lipzen A."/>
            <person name="Lundell T."/>
            <person name="Morin E."/>
            <person name="Murat C."/>
            <person name="Riley R."/>
            <person name="Ohm R."/>
            <person name="Sun H."/>
            <person name="Tunlid A."/>
            <person name="Henrissat B."/>
            <person name="Grigoriev I.V."/>
            <person name="Hibbett D.S."/>
            <person name="Martin F."/>
        </authorList>
    </citation>
    <scope>NUCLEOTIDE SEQUENCE [LARGE SCALE GENOMIC DNA]</scope>
    <source>
        <strain evidence="2">FD-334 SS-4</strain>
    </source>
</reference>
<sequence>MQEDLGEVQQEFGVGSGPIYEVAEVQATLEELKIVQQFIERIRNASLDADCLPTDVIEKLRDPPTTVFNLDDHEGLRTAIKLFIASETASEEVFNKSRNIFNDAMERQLGDNFEALPSLYVVKERIKEITGVYPLMHDMCPNTCMAYTGPFSELDSCTKCSTPRYNPEVLATSGGIRKVPQRRFVTLPIGPQLQAIWRTPEGARNM</sequence>
<evidence type="ECO:0000313" key="1">
    <source>
        <dbReference type="EMBL" id="KJA16803.1"/>
    </source>
</evidence>
<dbReference type="OrthoDB" id="2742740at2759"/>
<accession>A0A0D2M0R4</accession>
<gene>
    <name evidence="1" type="ORF">HYPSUDRAFT_206710</name>
</gene>
<name>A0A0D2M0R4_HYPSF</name>
<organism evidence="1 2">
    <name type="scientific">Hypholoma sublateritium (strain FD-334 SS-4)</name>
    <dbReference type="NCBI Taxonomy" id="945553"/>
    <lineage>
        <taxon>Eukaryota</taxon>
        <taxon>Fungi</taxon>
        <taxon>Dikarya</taxon>
        <taxon>Basidiomycota</taxon>
        <taxon>Agaricomycotina</taxon>
        <taxon>Agaricomycetes</taxon>
        <taxon>Agaricomycetidae</taxon>
        <taxon>Agaricales</taxon>
        <taxon>Agaricineae</taxon>
        <taxon>Strophariaceae</taxon>
        <taxon>Hypholoma</taxon>
    </lineage>
</organism>
<evidence type="ECO:0000313" key="2">
    <source>
        <dbReference type="Proteomes" id="UP000054270"/>
    </source>
</evidence>
<dbReference type="OMA" id="WHDSSSA"/>
<proteinExistence type="predicted"/>
<dbReference type="Proteomes" id="UP000054270">
    <property type="component" value="Unassembled WGS sequence"/>
</dbReference>
<dbReference type="EMBL" id="KN817614">
    <property type="protein sequence ID" value="KJA16803.1"/>
    <property type="molecule type" value="Genomic_DNA"/>
</dbReference>
<protein>
    <submittedName>
        <fullName evidence="1">Uncharacterized protein</fullName>
    </submittedName>
</protein>